<feature type="region of interest" description="Disordered" evidence="1">
    <location>
        <begin position="289"/>
        <end position="311"/>
    </location>
</feature>
<accession>A0ABQ7YXF8</accession>
<sequence length="878" mass="97346">RKKTALSLSKSAIKKEIRFSSPRSAVVEPTLSGENSLRPPFYSRVFLTHVSMLAKKKKPRTPLALSFKPFRLARASSKSGAMAKKKNKSISLADLGVAAIGASAPPTDLSSLAISGSTQIGGSGSAVSLLTSTEALSSTQRGVSPPPEEASNLPSGSGSALPVSKVSEEVANLVRNYAALLKSSAQLQEFGTPRIATAVGKPDSLAPETERKENFEVAKLYVRVDLTAPQPHKIISGFSNGREVQIEVSYPWLPVKCDTCKRFGHKTDRCPAGVSEGSFGQVKSRKFVAESARRRSKSRPDRSRDKLGKKLEPRYVPVVHVENNNSDVNGAAAVAPASEPVTEMEETTTTEPFAEVGLEEGEICEEGSCQAATSVDVQDQNPEAVQQDHPTSNVIISDEMLSLSSDTAVTVNGAKVPQSPDDGFNTALPGVVYESVVSPDPTNVSKVYDSVPDTGTSVQNTNQRLPADPGIKQEHNDYPAEDRDNPFLLEVWPHGHQTLLKSADMSFFVWNVRGLNSDRRHTITRAFLETHILESNKERVLVAIPTGWNYFGNFEANDSGRIVVVWDPTVTLLIYNATAQSVTCGITILSQNITLAVTFVYGFNLVEDQRSIWTNLADLHDSTPVSNHPWCVLGDFNQMMRSSHHSNHLSSVIDDSAMDEANLGMQDAQLFEAQAKGLPFTWRNCQDVNPISTKIDHAFINQAWSSFFPDSFSDHTPCLFRMPAIRRQVIKPFKFFHHVIDHPEYAETVREAWNCGQITGTDQFKLVRSLKLLKWPLRRLNKRHFSGITQRVKAQRDRVDELQRRLLTSPDTSTAREEHLERDKLNTLLKAEEKYYKQRSRVRWAEVGDRNTPFYHRMVSHHASKNHIHFLQDGNDNC</sequence>
<comment type="caution">
    <text evidence="2">The sequence shown here is derived from an EMBL/GenBank/DDBJ whole genome shotgun (WGS) entry which is preliminary data.</text>
</comment>
<dbReference type="EMBL" id="JAGKQM010000016">
    <property type="protein sequence ID" value="KAH0872605.1"/>
    <property type="molecule type" value="Genomic_DNA"/>
</dbReference>
<feature type="region of interest" description="Disordered" evidence="1">
    <location>
        <begin position="450"/>
        <end position="475"/>
    </location>
</feature>
<dbReference type="PANTHER" id="PTHR33710:SF86">
    <property type="entry name" value="VIRAL MOVEMENT PROTEIN"/>
    <property type="match status" value="1"/>
</dbReference>
<dbReference type="PANTHER" id="PTHR33710">
    <property type="entry name" value="BNAC02G09200D PROTEIN"/>
    <property type="match status" value="1"/>
</dbReference>
<evidence type="ECO:0000313" key="2">
    <source>
        <dbReference type="EMBL" id="KAH0872605.1"/>
    </source>
</evidence>
<organism evidence="2 3">
    <name type="scientific">Brassica napus</name>
    <name type="common">Rape</name>
    <dbReference type="NCBI Taxonomy" id="3708"/>
    <lineage>
        <taxon>Eukaryota</taxon>
        <taxon>Viridiplantae</taxon>
        <taxon>Streptophyta</taxon>
        <taxon>Embryophyta</taxon>
        <taxon>Tracheophyta</taxon>
        <taxon>Spermatophyta</taxon>
        <taxon>Magnoliopsida</taxon>
        <taxon>eudicotyledons</taxon>
        <taxon>Gunneridae</taxon>
        <taxon>Pentapetalae</taxon>
        <taxon>rosids</taxon>
        <taxon>malvids</taxon>
        <taxon>Brassicales</taxon>
        <taxon>Brassicaceae</taxon>
        <taxon>Brassiceae</taxon>
        <taxon>Brassica</taxon>
    </lineage>
</organism>
<evidence type="ECO:0000256" key="1">
    <source>
        <dbReference type="SAM" id="MobiDB-lite"/>
    </source>
</evidence>
<evidence type="ECO:0000313" key="3">
    <source>
        <dbReference type="Proteomes" id="UP000824890"/>
    </source>
</evidence>
<protein>
    <recommendedName>
        <fullName evidence="4">DUF4283 domain-containing protein</fullName>
    </recommendedName>
</protein>
<gene>
    <name evidence="2" type="ORF">HID58_069967</name>
</gene>
<feature type="compositionally biased region" description="Polar residues" evidence="1">
    <location>
        <begin position="453"/>
        <end position="464"/>
    </location>
</feature>
<dbReference type="Proteomes" id="UP000824890">
    <property type="component" value="Unassembled WGS sequence"/>
</dbReference>
<proteinExistence type="predicted"/>
<dbReference type="SUPFAM" id="SSF56219">
    <property type="entry name" value="DNase I-like"/>
    <property type="match status" value="1"/>
</dbReference>
<dbReference type="Gene3D" id="3.60.10.10">
    <property type="entry name" value="Endonuclease/exonuclease/phosphatase"/>
    <property type="match status" value="1"/>
</dbReference>
<feature type="non-terminal residue" evidence="2">
    <location>
        <position position="1"/>
    </location>
</feature>
<feature type="region of interest" description="Disordered" evidence="1">
    <location>
        <begin position="136"/>
        <end position="161"/>
    </location>
</feature>
<feature type="non-terminal residue" evidence="2">
    <location>
        <position position="878"/>
    </location>
</feature>
<evidence type="ECO:0008006" key="4">
    <source>
        <dbReference type="Google" id="ProtNLM"/>
    </source>
</evidence>
<reference evidence="2 3" key="1">
    <citation type="submission" date="2021-05" db="EMBL/GenBank/DDBJ databases">
        <title>Genome Assembly of Synthetic Allotetraploid Brassica napus Reveals Homoeologous Exchanges between Subgenomes.</title>
        <authorList>
            <person name="Davis J.T."/>
        </authorList>
    </citation>
    <scope>NUCLEOTIDE SEQUENCE [LARGE SCALE GENOMIC DNA]</scope>
    <source>
        <strain evidence="3">cv. Da-Ae</strain>
        <tissue evidence="2">Seedling</tissue>
    </source>
</reference>
<dbReference type="InterPro" id="IPR036691">
    <property type="entry name" value="Endo/exonu/phosph_ase_sf"/>
</dbReference>
<keyword evidence="3" id="KW-1185">Reference proteome</keyword>
<name>A0ABQ7YXF8_BRANA</name>